<sequence length="113" mass="12014">MARGWTAGDATRVGSGRESGAPATMERRTHRSGVLAAHRPRRRGLGAGPSDCWRATRVLDLGRESGVPATREPRTPVWRGGEGWPVGVGIRDGRDTGESMVAQGLEVAGELWG</sequence>
<dbReference type="Proteomes" id="UP000729402">
    <property type="component" value="Unassembled WGS sequence"/>
</dbReference>
<dbReference type="AlphaFoldDB" id="A0A8J5S3B9"/>
<evidence type="ECO:0000313" key="3">
    <source>
        <dbReference type="Proteomes" id="UP000729402"/>
    </source>
</evidence>
<comment type="caution">
    <text evidence="2">The sequence shown here is derived from an EMBL/GenBank/DDBJ whole genome shotgun (WGS) entry which is preliminary data.</text>
</comment>
<dbReference type="EMBL" id="JAAALK010000284">
    <property type="protein sequence ID" value="KAG8067331.1"/>
    <property type="molecule type" value="Genomic_DNA"/>
</dbReference>
<proteinExistence type="predicted"/>
<feature type="region of interest" description="Disordered" evidence="1">
    <location>
        <begin position="64"/>
        <end position="84"/>
    </location>
</feature>
<reference evidence="2" key="1">
    <citation type="journal article" date="2021" name="bioRxiv">
        <title>Whole Genome Assembly and Annotation of Northern Wild Rice, Zizania palustris L., Supports a Whole Genome Duplication in the Zizania Genus.</title>
        <authorList>
            <person name="Haas M."/>
            <person name="Kono T."/>
            <person name="Macchietto M."/>
            <person name="Millas R."/>
            <person name="McGilp L."/>
            <person name="Shao M."/>
            <person name="Duquette J."/>
            <person name="Hirsch C.N."/>
            <person name="Kimball J."/>
        </authorList>
    </citation>
    <scope>NUCLEOTIDE SEQUENCE</scope>
    <source>
        <tissue evidence="2">Fresh leaf tissue</tissue>
    </source>
</reference>
<accession>A0A8J5S3B9</accession>
<feature type="region of interest" description="Disordered" evidence="1">
    <location>
        <begin position="1"/>
        <end position="50"/>
    </location>
</feature>
<gene>
    <name evidence="2" type="ORF">GUJ93_ZPchr0005g16298</name>
</gene>
<name>A0A8J5S3B9_ZIZPA</name>
<organism evidence="2 3">
    <name type="scientific">Zizania palustris</name>
    <name type="common">Northern wild rice</name>
    <dbReference type="NCBI Taxonomy" id="103762"/>
    <lineage>
        <taxon>Eukaryota</taxon>
        <taxon>Viridiplantae</taxon>
        <taxon>Streptophyta</taxon>
        <taxon>Embryophyta</taxon>
        <taxon>Tracheophyta</taxon>
        <taxon>Spermatophyta</taxon>
        <taxon>Magnoliopsida</taxon>
        <taxon>Liliopsida</taxon>
        <taxon>Poales</taxon>
        <taxon>Poaceae</taxon>
        <taxon>BOP clade</taxon>
        <taxon>Oryzoideae</taxon>
        <taxon>Oryzeae</taxon>
        <taxon>Zizaniinae</taxon>
        <taxon>Zizania</taxon>
    </lineage>
</organism>
<protein>
    <submittedName>
        <fullName evidence="2">Uncharacterized protein</fullName>
    </submittedName>
</protein>
<reference evidence="2" key="2">
    <citation type="submission" date="2021-02" db="EMBL/GenBank/DDBJ databases">
        <authorList>
            <person name="Kimball J.A."/>
            <person name="Haas M.W."/>
            <person name="Macchietto M."/>
            <person name="Kono T."/>
            <person name="Duquette J."/>
            <person name="Shao M."/>
        </authorList>
    </citation>
    <scope>NUCLEOTIDE SEQUENCE</scope>
    <source>
        <tissue evidence="2">Fresh leaf tissue</tissue>
    </source>
</reference>
<evidence type="ECO:0000313" key="2">
    <source>
        <dbReference type="EMBL" id="KAG8067331.1"/>
    </source>
</evidence>
<keyword evidence="3" id="KW-1185">Reference proteome</keyword>
<evidence type="ECO:0000256" key="1">
    <source>
        <dbReference type="SAM" id="MobiDB-lite"/>
    </source>
</evidence>